<dbReference type="Pfam" id="PF04542">
    <property type="entry name" value="Sigma70_r2"/>
    <property type="match status" value="1"/>
</dbReference>
<dbReference type="SUPFAM" id="SSF88946">
    <property type="entry name" value="Sigma2 domain of RNA polymerase sigma factors"/>
    <property type="match status" value="1"/>
</dbReference>
<dbReference type="InterPro" id="IPR007627">
    <property type="entry name" value="RNA_pol_sigma70_r2"/>
</dbReference>
<dbReference type="NCBIfam" id="TIGR02937">
    <property type="entry name" value="sigma70-ECF"/>
    <property type="match status" value="1"/>
</dbReference>
<dbReference type="EMBL" id="JACHEG010000016">
    <property type="protein sequence ID" value="MBB6166258.1"/>
    <property type="molecule type" value="Genomic_DNA"/>
</dbReference>
<dbReference type="Pfam" id="PF08281">
    <property type="entry name" value="Sigma70_r4_2"/>
    <property type="match status" value="1"/>
</dbReference>
<evidence type="ECO:0000313" key="10">
    <source>
        <dbReference type="Proteomes" id="UP000547879"/>
    </source>
</evidence>
<dbReference type="Gene3D" id="1.10.1740.10">
    <property type="match status" value="1"/>
</dbReference>
<keyword evidence="5 6" id="KW-0804">Transcription</keyword>
<evidence type="ECO:0000256" key="1">
    <source>
        <dbReference type="ARBA" id="ARBA00010641"/>
    </source>
</evidence>
<feature type="domain" description="RNA polymerase sigma factor 70 region 4 type 2" evidence="8">
    <location>
        <begin position="126"/>
        <end position="157"/>
    </location>
</feature>
<dbReference type="InterPro" id="IPR013325">
    <property type="entry name" value="RNA_pol_sigma_r2"/>
</dbReference>
<keyword evidence="10" id="KW-1185">Reference proteome</keyword>
<evidence type="ECO:0000259" key="8">
    <source>
        <dbReference type="Pfam" id="PF08281"/>
    </source>
</evidence>
<comment type="caution">
    <text evidence="9">The sequence shown here is derived from an EMBL/GenBank/DDBJ whole genome shotgun (WGS) entry which is preliminary data.</text>
</comment>
<evidence type="ECO:0000256" key="4">
    <source>
        <dbReference type="ARBA" id="ARBA00023125"/>
    </source>
</evidence>
<evidence type="ECO:0000256" key="2">
    <source>
        <dbReference type="ARBA" id="ARBA00023015"/>
    </source>
</evidence>
<dbReference type="GO" id="GO:0016987">
    <property type="term" value="F:sigma factor activity"/>
    <property type="evidence" value="ECO:0007669"/>
    <property type="project" value="UniProtKB-KW"/>
</dbReference>
<dbReference type="InterPro" id="IPR036388">
    <property type="entry name" value="WH-like_DNA-bd_sf"/>
</dbReference>
<dbReference type="AlphaFoldDB" id="A0A7X0D3K1"/>
<dbReference type="SUPFAM" id="SSF88659">
    <property type="entry name" value="Sigma3 and sigma4 domains of RNA polymerase sigma factors"/>
    <property type="match status" value="1"/>
</dbReference>
<feature type="domain" description="RNA polymerase sigma-70 region 2" evidence="7">
    <location>
        <begin position="15"/>
        <end position="74"/>
    </location>
</feature>
<evidence type="ECO:0000259" key="7">
    <source>
        <dbReference type="Pfam" id="PF04542"/>
    </source>
</evidence>
<dbReference type="PANTHER" id="PTHR43133:SF25">
    <property type="entry name" value="RNA POLYMERASE SIGMA FACTOR RFAY-RELATED"/>
    <property type="match status" value="1"/>
</dbReference>
<sequence>MTYAKTVRIQSAVIELLPALRNFARRFCKQEGDVEDLVQDTVVKALGNLDKFQEGTRLKSWLFTIMRNTFATRYVVAKRTVLGLDDLTAMAPSQPASQEWVMRGREFEIAFSTLPNCYHDAAQMILQEGSSYEEAATRCGCKVGTVKGRVNRARAHLASSMGDIVSAAAHI</sequence>
<keyword evidence="3 6" id="KW-0731">Sigma factor</keyword>
<gene>
    <name evidence="9" type="ORF">HNQ72_006109</name>
</gene>
<dbReference type="PANTHER" id="PTHR43133">
    <property type="entry name" value="RNA POLYMERASE ECF-TYPE SIGMA FACTO"/>
    <property type="match status" value="1"/>
</dbReference>
<evidence type="ECO:0000256" key="5">
    <source>
        <dbReference type="ARBA" id="ARBA00023163"/>
    </source>
</evidence>
<dbReference type="GO" id="GO:0006352">
    <property type="term" value="P:DNA-templated transcription initiation"/>
    <property type="evidence" value="ECO:0007669"/>
    <property type="project" value="InterPro"/>
</dbReference>
<dbReference type="InterPro" id="IPR013324">
    <property type="entry name" value="RNA_pol_sigma_r3/r4-like"/>
</dbReference>
<dbReference type="InterPro" id="IPR014284">
    <property type="entry name" value="RNA_pol_sigma-70_dom"/>
</dbReference>
<dbReference type="GO" id="GO:0003677">
    <property type="term" value="F:DNA binding"/>
    <property type="evidence" value="ECO:0007669"/>
    <property type="project" value="UniProtKB-KW"/>
</dbReference>
<comment type="similarity">
    <text evidence="1 6">Belongs to the sigma-70 factor family. ECF subfamily.</text>
</comment>
<organism evidence="9 10">
    <name type="scientific">Rhizobium wenxiniae</name>
    <dbReference type="NCBI Taxonomy" id="1737357"/>
    <lineage>
        <taxon>Bacteria</taxon>
        <taxon>Pseudomonadati</taxon>
        <taxon>Pseudomonadota</taxon>
        <taxon>Alphaproteobacteria</taxon>
        <taxon>Hyphomicrobiales</taxon>
        <taxon>Rhizobiaceae</taxon>
        <taxon>Rhizobium/Agrobacterium group</taxon>
        <taxon>Rhizobium</taxon>
    </lineage>
</organism>
<evidence type="ECO:0000256" key="3">
    <source>
        <dbReference type="ARBA" id="ARBA00023082"/>
    </source>
</evidence>
<dbReference type="InterPro" id="IPR013249">
    <property type="entry name" value="RNA_pol_sigma70_r4_t2"/>
</dbReference>
<dbReference type="RefSeq" id="WP_183998192.1">
    <property type="nucleotide sequence ID" value="NZ_BMHW01000018.1"/>
</dbReference>
<proteinExistence type="inferred from homology"/>
<dbReference type="InterPro" id="IPR039425">
    <property type="entry name" value="RNA_pol_sigma-70-like"/>
</dbReference>
<evidence type="ECO:0000313" key="9">
    <source>
        <dbReference type="EMBL" id="MBB6166258.1"/>
    </source>
</evidence>
<keyword evidence="4 6" id="KW-0238">DNA-binding</keyword>
<dbReference type="Gene3D" id="1.10.10.10">
    <property type="entry name" value="Winged helix-like DNA-binding domain superfamily/Winged helix DNA-binding domain"/>
    <property type="match status" value="1"/>
</dbReference>
<dbReference type="Proteomes" id="UP000547879">
    <property type="component" value="Unassembled WGS sequence"/>
</dbReference>
<name>A0A7X0D3K1_9HYPH</name>
<reference evidence="9 10" key="1">
    <citation type="submission" date="2020-08" db="EMBL/GenBank/DDBJ databases">
        <title>Genomic Encyclopedia of Type Strains, Phase IV (KMG-IV): sequencing the most valuable type-strain genomes for metagenomic binning, comparative biology and taxonomic classification.</title>
        <authorList>
            <person name="Goeker M."/>
        </authorList>
    </citation>
    <scope>NUCLEOTIDE SEQUENCE [LARGE SCALE GENOMIC DNA]</scope>
    <source>
        <strain evidence="9 10">DSM 100734</strain>
    </source>
</reference>
<evidence type="ECO:0000256" key="6">
    <source>
        <dbReference type="RuleBase" id="RU000716"/>
    </source>
</evidence>
<dbReference type="PROSITE" id="PS01063">
    <property type="entry name" value="SIGMA70_ECF"/>
    <property type="match status" value="1"/>
</dbReference>
<dbReference type="InterPro" id="IPR000838">
    <property type="entry name" value="RNA_pol_sigma70_ECF_CS"/>
</dbReference>
<protein>
    <recommendedName>
        <fullName evidence="6">RNA polymerase sigma factor</fullName>
    </recommendedName>
</protein>
<keyword evidence="2 6" id="KW-0805">Transcription regulation</keyword>
<accession>A0A7X0D3K1</accession>